<evidence type="ECO:0000313" key="11">
    <source>
        <dbReference type="EMBL" id="SFI37562.1"/>
    </source>
</evidence>
<dbReference type="CDD" id="cd04472">
    <property type="entry name" value="S1_PNPase"/>
    <property type="match status" value="1"/>
</dbReference>
<organism evidence="11 12">
    <name type="scientific">Phytopseudomonas argentinensis</name>
    <dbReference type="NCBI Taxonomy" id="289370"/>
    <lineage>
        <taxon>Bacteria</taxon>
        <taxon>Pseudomonadati</taxon>
        <taxon>Pseudomonadota</taxon>
        <taxon>Gammaproteobacteria</taxon>
        <taxon>Pseudomonadales</taxon>
        <taxon>Pseudomonadaceae</taxon>
        <taxon>Phytopseudomonas</taxon>
    </lineage>
</organism>
<dbReference type="FunFam" id="2.40.50.140:FF:000023">
    <property type="entry name" value="Polyribonucleotide nucleotidyltransferase"/>
    <property type="match status" value="1"/>
</dbReference>
<dbReference type="InterPro" id="IPR015848">
    <property type="entry name" value="PNPase_PH_RNA-bd_bac/org-type"/>
</dbReference>
<keyword evidence="8 9" id="KW-0694">RNA-binding</keyword>
<reference evidence="12" key="1">
    <citation type="submission" date="2016-10" db="EMBL/GenBank/DDBJ databases">
        <authorList>
            <person name="Varghese N."/>
            <person name="Submissions S."/>
        </authorList>
    </citation>
    <scope>NUCLEOTIDE SEQUENCE [LARGE SCALE GENOMIC DNA]</scope>
    <source>
        <strain evidence="12">LMG 22563</strain>
    </source>
</reference>
<dbReference type="InterPro" id="IPR012162">
    <property type="entry name" value="PNPase"/>
</dbReference>
<dbReference type="InterPro" id="IPR020568">
    <property type="entry name" value="Ribosomal_Su5_D2-typ_SF"/>
</dbReference>
<comment type="function">
    <text evidence="9">Involved in mRNA degradation. Catalyzes the phosphorolysis of single-stranded polyribonucleotides processively in the 3'- to 5'-direction.</text>
</comment>
<dbReference type="HAMAP" id="MF_01595">
    <property type="entry name" value="PNPase"/>
    <property type="match status" value="1"/>
</dbReference>
<dbReference type="FunFam" id="3.30.1370.10:FF:000001">
    <property type="entry name" value="Polyribonucleotide nucleotidyltransferase"/>
    <property type="match status" value="1"/>
</dbReference>
<dbReference type="InterPro" id="IPR027408">
    <property type="entry name" value="PNPase/RNase_PH_dom_sf"/>
</dbReference>
<dbReference type="PROSITE" id="PS50126">
    <property type="entry name" value="S1"/>
    <property type="match status" value="1"/>
</dbReference>
<dbReference type="Pfam" id="PF03726">
    <property type="entry name" value="PNPase"/>
    <property type="match status" value="1"/>
</dbReference>
<sequence length="735" mass="78814">MASPLDSAGPIPEAIAHEFARTVSPKGNKEKENTVNPVIKKFQFGQSTVTLETGRIARQASGAVLVTVDNDVTVLVAVTGAKSADPSKGFFPLSVHYQEKTYAAGKIPGGFFKREARPSEKETLTSRLIDRPIRPLFPEGFQNEVQVICTVVSTSKKTDPDIAAMIGTSAALAISGIPFNGPIGAARVAFHPETGYLLNPTYEQLKASSLDMVVAGTKDAVLMVESEAKELTEDQMLGAVLFAHDEFQAVIQAVTELAAEAAKPTWDWQPKAENTALLSAIRAEFGEEISQAYTITIKQDRYARLGELKDQVVAKFSGEEGQPSAAEVKDAFGEIEYRTVRENIVNGKPRIDGRDTRTVRGLNIEVGVLDKTHGSALFTRGETQALVVATLGTARDAQLLDTLEGEKKDPFMLHYNFPPYSVGECGRMGATGRREIGHGRLARRSVQAMLPAADVFPYTIRVVSEITESNGSSSMASVCGASLALMDAGVPMKAPVAGIAMGLVKEGEKFAVLTDILGDEDHLGDMDFKVAGTANGVTALQMDIKIQGITEEIMEIALGQALEARLNILGQMNQVIAQSRSELSENAPTMIAMKIDQDKIRDVIGKGGATIRAICEETKASIDIEDDGSIKIFGETKDAAEAAKQRVLAITAEAEIGKIYVGKVERIVDFGAFVNILPGKDGLVHISMLSDARVEKVTDILKEGEEVEVLVLDVDNRGRIKLSIKDVAAAKASGV</sequence>
<feature type="domain" description="S1 motif" evidence="10">
    <location>
        <begin position="657"/>
        <end position="725"/>
    </location>
</feature>
<dbReference type="PROSITE" id="PS50084">
    <property type="entry name" value="KH_TYPE_1"/>
    <property type="match status" value="1"/>
</dbReference>
<keyword evidence="4 9" id="KW-0808">Transferase</keyword>
<dbReference type="CDD" id="cd11364">
    <property type="entry name" value="RNase_PH_PNPase_2"/>
    <property type="match status" value="1"/>
</dbReference>
<dbReference type="SMART" id="SM00322">
    <property type="entry name" value="KH"/>
    <property type="match status" value="1"/>
</dbReference>
<dbReference type="CDD" id="cd02393">
    <property type="entry name" value="KH-I_PNPase"/>
    <property type="match status" value="1"/>
</dbReference>
<dbReference type="InterPro" id="IPR036345">
    <property type="entry name" value="ExoRNase_PH_dom2_sf"/>
</dbReference>
<dbReference type="InterPro" id="IPR003029">
    <property type="entry name" value="S1_domain"/>
</dbReference>
<dbReference type="InterPro" id="IPR004087">
    <property type="entry name" value="KH_dom"/>
</dbReference>
<evidence type="ECO:0000256" key="6">
    <source>
        <dbReference type="ARBA" id="ARBA00022723"/>
    </source>
</evidence>
<evidence type="ECO:0000256" key="3">
    <source>
        <dbReference type="ARBA" id="ARBA00022490"/>
    </source>
</evidence>
<keyword evidence="6 9" id="KW-0479">Metal-binding</keyword>
<dbReference type="SUPFAM" id="SSF54211">
    <property type="entry name" value="Ribosomal protein S5 domain 2-like"/>
    <property type="match status" value="2"/>
</dbReference>
<keyword evidence="3 9" id="KW-0963">Cytoplasm</keyword>
<evidence type="ECO:0000256" key="7">
    <source>
        <dbReference type="ARBA" id="ARBA00022842"/>
    </source>
</evidence>
<dbReference type="Pfam" id="PF00013">
    <property type="entry name" value="KH_1"/>
    <property type="match status" value="1"/>
</dbReference>
<dbReference type="NCBIfam" id="TIGR03591">
    <property type="entry name" value="polynuc_phos"/>
    <property type="match status" value="1"/>
</dbReference>
<dbReference type="PANTHER" id="PTHR11252">
    <property type="entry name" value="POLYRIBONUCLEOTIDE NUCLEOTIDYLTRANSFERASE"/>
    <property type="match status" value="1"/>
</dbReference>
<keyword evidence="12" id="KW-1185">Reference proteome</keyword>
<evidence type="ECO:0000256" key="9">
    <source>
        <dbReference type="HAMAP-Rule" id="MF_01595"/>
    </source>
</evidence>
<dbReference type="InterPro" id="IPR001247">
    <property type="entry name" value="ExoRNase_PH_dom1"/>
</dbReference>
<keyword evidence="5 9" id="KW-0548">Nucleotidyltransferase</keyword>
<feature type="binding site" evidence="9">
    <location>
        <position position="527"/>
    </location>
    <ligand>
        <name>Mg(2+)</name>
        <dbReference type="ChEBI" id="CHEBI:18420"/>
    </ligand>
</feature>
<dbReference type="InterPro" id="IPR015847">
    <property type="entry name" value="ExoRNase_PH_dom2"/>
</dbReference>
<dbReference type="FunFam" id="3.30.230.70:FF:000002">
    <property type="entry name" value="Polyribonucleotide nucleotidyltransferase"/>
    <property type="match status" value="1"/>
</dbReference>
<evidence type="ECO:0000256" key="4">
    <source>
        <dbReference type="ARBA" id="ARBA00022679"/>
    </source>
</evidence>
<evidence type="ECO:0000256" key="8">
    <source>
        <dbReference type="ARBA" id="ARBA00022884"/>
    </source>
</evidence>
<dbReference type="CDD" id="cd11363">
    <property type="entry name" value="RNase_PH_PNPase_1"/>
    <property type="match status" value="1"/>
</dbReference>
<evidence type="ECO:0000259" key="10">
    <source>
        <dbReference type="PROSITE" id="PS50126"/>
    </source>
</evidence>
<dbReference type="InterPro" id="IPR004088">
    <property type="entry name" value="KH_dom_type_1"/>
</dbReference>
<dbReference type="SUPFAM" id="SSF55666">
    <property type="entry name" value="Ribonuclease PH domain 2-like"/>
    <property type="match status" value="2"/>
</dbReference>
<protein>
    <recommendedName>
        <fullName evidence="9">Polyribonucleotide nucleotidyltransferase</fullName>
        <ecNumber evidence="9">2.7.7.8</ecNumber>
    </recommendedName>
    <alternativeName>
        <fullName evidence="9">Polynucleotide phosphorylase</fullName>
        <shortName evidence="9">PNPase</shortName>
    </alternativeName>
</protein>
<dbReference type="Gene3D" id="3.30.230.70">
    <property type="entry name" value="GHMP Kinase, N-terminal domain"/>
    <property type="match status" value="2"/>
</dbReference>
<name>A0A1I3HPH5_9GAMM</name>
<dbReference type="Pfam" id="PF01138">
    <property type="entry name" value="RNase_PH"/>
    <property type="match status" value="2"/>
</dbReference>
<accession>A0A1I3HPH5</accession>
<dbReference type="NCBIfam" id="NF008805">
    <property type="entry name" value="PRK11824.1"/>
    <property type="match status" value="1"/>
</dbReference>
<dbReference type="AlphaFoldDB" id="A0A1I3HPH5"/>
<keyword evidence="7 9" id="KW-0460">Magnesium</keyword>
<comment type="catalytic activity">
    <reaction evidence="9">
        <text>RNA(n+1) + phosphate = RNA(n) + a ribonucleoside 5'-diphosphate</text>
        <dbReference type="Rhea" id="RHEA:22096"/>
        <dbReference type="Rhea" id="RHEA-COMP:14527"/>
        <dbReference type="Rhea" id="RHEA-COMP:17342"/>
        <dbReference type="ChEBI" id="CHEBI:43474"/>
        <dbReference type="ChEBI" id="CHEBI:57930"/>
        <dbReference type="ChEBI" id="CHEBI:140395"/>
        <dbReference type="EC" id="2.7.7.8"/>
    </reaction>
</comment>
<gene>
    <name evidence="9" type="primary">pnp</name>
    <name evidence="11" type="ORF">SAMN05216602_1067</name>
</gene>
<dbReference type="Pfam" id="PF03725">
    <property type="entry name" value="RNase_PH_C"/>
    <property type="match status" value="2"/>
</dbReference>
<dbReference type="GO" id="GO:0005829">
    <property type="term" value="C:cytosol"/>
    <property type="evidence" value="ECO:0007669"/>
    <property type="project" value="TreeGrafter"/>
</dbReference>
<dbReference type="SUPFAM" id="SSF50249">
    <property type="entry name" value="Nucleic acid-binding proteins"/>
    <property type="match status" value="1"/>
</dbReference>
<dbReference type="Gene3D" id="3.30.1370.10">
    <property type="entry name" value="K Homology domain, type 1"/>
    <property type="match status" value="1"/>
</dbReference>
<comment type="subcellular location">
    <subcellularLocation>
        <location evidence="1 9">Cytoplasm</location>
    </subcellularLocation>
</comment>
<dbReference type="Pfam" id="PF00575">
    <property type="entry name" value="S1"/>
    <property type="match status" value="1"/>
</dbReference>
<feature type="binding site" evidence="9">
    <location>
        <position position="521"/>
    </location>
    <ligand>
        <name>Mg(2+)</name>
        <dbReference type="ChEBI" id="CHEBI:18420"/>
    </ligand>
</feature>
<dbReference type="PANTHER" id="PTHR11252:SF0">
    <property type="entry name" value="POLYRIBONUCLEOTIDE NUCLEOTIDYLTRANSFERASE 1, MITOCHONDRIAL"/>
    <property type="match status" value="1"/>
</dbReference>
<evidence type="ECO:0000256" key="5">
    <source>
        <dbReference type="ARBA" id="ARBA00022695"/>
    </source>
</evidence>
<dbReference type="GO" id="GO:0003723">
    <property type="term" value="F:RNA binding"/>
    <property type="evidence" value="ECO:0007669"/>
    <property type="project" value="UniProtKB-UniRule"/>
</dbReference>
<dbReference type="SUPFAM" id="SSF54791">
    <property type="entry name" value="Eukaryotic type KH-domain (KH-domain type I)"/>
    <property type="match status" value="1"/>
</dbReference>
<evidence type="ECO:0000256" key="2">
    <source>
        <dbReference type="ARBA" id="ARBA00007404"/>
    </source>
</evidence>
<dbReference type="GO" id="GO:0004654">
    <property type="term" value="F:polyribonucleotide nucleotidyltransferase activity"/>
    <property type="evidence" value="ECO:0007669"/>
    <property type="project" value="UniProtKB-UniRule"/>
</dbReference>
<dbReference type="GO" id="GO:0000175">
    <property type="term" value="F:3'-5'-RNA exonuclease activity"/>
    <property type="evidence" value="ECO:0007669"/>
    <property type="project" value="TreeGrafter"/>
</dbReference>
<dbReference type="GO" id="GO:0006402">
    <property type="term" value="P:mRNA catabolic process"/>
    <property type="evidence" value="ECO:0007669"/>
    <property type="project" value="UniProtKB-UniRule"/>
</dbReference>
<dbReference type="STRING" id="289370.SAMN05216602_1067"/>
<comment type="cofactor">
    <cofactor evidence="9">
        <name>Mg(2+)</name>
        <dbReference type="ChEBI" id="CHEBI:18420"/>
    </cofactor>
</comment>
<dbReference type="EC" id="2.7.7.8" evidence="9"/>
<dbReference type="InterPro" id="IPR012340">
    <property type="entry name" value="NA-bd_OB-fold"/>
</dbReference>
<comment type="similarity">
    <text evidence="2 9">Belongs to the polyribonucleotide nucleotidyltransferase family.</text>
</comment>
<evidence type="ECO:0000256" key="1">
    <source>
        <dbReference type="ARBA" id="ARBA00004496"/>
    </source>
</evidence>
<dbReference type="FunFam" id="3.30.230.70:FF:000001">
    <property type="entry name" value="Polyribonucleotide nucleotidyltransferase"/>
    <property type="match status" value="1"/>
</dbReference>
<dbReference type="Gene3D" id="2.40.50.140">
    <property type="entry name" value="Nucleic acid-binding proteins"/>
    <property type="match status" value="1"/>
</dbReference>
<dbReference type="EMBL" id="FORC01000001">
    <property type="protein sequence ID" value="SFI37562.1"/>
    <property type="molecule type" value="Genomic_DNA"/>
</dbReference>
<dbReference type="Proteomes" id="UP000183018">
    <property type="component" value="Unassembled WGS sequence"/>
</dbReference>
<dbReference type="SMART" id="SM00316">
    <property type="entry name" value="S1"/>
    <property type="match status" value="1"/>
</dbReference>
<dbReference type="GO" id="GO:0000287">
    <property type="term" value="F:magnesium ion binding"/>
    <property type="evidence" value="ECO:0007669"/>
    <property type="project" value="UniProtKB-UniRule"/>
</dbReference>
<dbReference type="PIRSF" id="PIRSF005499">
    <property type="entry name" value="PNPase"/>
    <property type="match status" value="1"/>
</dbReference>
<dbReference type="InterPro" id="IPR036612">
    <property type="entry name" value="KH_dom_type_1_sf"/>
</dbReference>
<dbReference type="GO" id="GO:0006396">
    <property type="term" value="P:RNA processing"/>
    <property type="evidence" value="ECO:0007669"/>
    <property type="project" value="InterPro"/>
</dbReference>
<comment type="subunit">
    <text evidence="9">Component of the RNA degradosome, which is a multiprotein complex involved in RNA processing and mRNA degradation.</text>
</comment>
<proteinExistence type="inferred from homology"/>
<evidence type="ECO:0000313" key="12">
    <source>
        <dbReference type="Proteomes" id="UP000183018"/>
    </source>
</evidence>